<evidence type="ECO:0000256" key="5">
    <source>
        <dbReference type="ARBA" id="ARBA00022741"/>
    </source>
</evidence>
<keyword evidence="5 9" id="KW-0547">Nucleotide-binding</keyword>
<evidence type="ECO:0000256" key="9">
    <source>
        <dbReference type="HAMAP-Rule" id="MF_01020"/>
    </source>
</evidence>
<dbReference type="InterPro" id="IPR021130">
    <property type="entry name" value="PRib-ATP_PPHydrolase-like"/>
</dbReference>
<proteinExistence type="inferred from homology"/>
<organism evidence="10 11">
    <name type="scientific">Magnetovibrio blakemorei</name>
    <dbReference type="NCBI Taxonomy" id="28181"/>
    <lineage>
        <taxon>Bacteria</taxon>
        <taxon>Pseudomonadati</taxon>
        <taxon>Pseudomonadota</taxon>
        <taxon>Alphaproteobacteria</taxon>
        <taxon>Rhodospirillales</taxon>
        <taxon>Magnetovibrionaceae</taxon>
        <taxon>Magnetovibrio</taxon>
    </lineage>
</organism>
<comment type="similarity">
    <text evidence="3 9">Belongs to the PRA-PH family.</text>
</comment>
<accession>A0A1E5Q3U1</accession>
<keyword evidence="8 9" id="KW-0368">Histidine biosynthesis</keyword>
<evidence type="ECO:0000256" key="1">
    <source>
        <dbReference type="ARBA" id="ARBA00001460"/>
    </source>
</evidence>
<dbReference type="NCBIfam" id="NF001613">
    <property type="entry name" value="PRK00400.1-5"/>
    <property type="match status" value="1"/>
</dbReference>
<evidence type="ECO:0000313" key="10">
    <source>
        <dbReference type="EMBL" id="OEJ64401.1"/>
    </source>
</evidence>
<dbReference type="OrthoDB" id="9814738at2"/>
<protein>
    <recommendedName>
        <fullName evidence="9">Phosphoribosyl-ATP pyrophosphatase</fullName>
        <shortName evidence="9">PRA-PH</shortName>
        <ecNumber evidence="9">3.6.1.31</ecNumber>
    </recommendedName>
</protein>
<keyword evidence="7 9" id="KW-0067">ATP-binding</keyword>
<evidence type="ECO:0000256" key="2">
    <source>
        <dbReference type="ARBA" id="ARBA00005204"/>
    </source>
</evidence>
<dbReference type="NCBIfam" id="TIGR03188">
    <property type="entry name" value="histidine_hisI"/>
    <property type="match status" value="1"/>
</dbReference>
<dbReference type="GO" id="GO:0004636">
    <property type="term" value="F:phosphoribosyl-ATP diphosphatase activity"/>
    <property type="evidence" value="ECO:0007669"/>
    <property type="project" value="UniProtKB-UniRule"/>
</dbReference>
<evidence type="ECO:0000256" key="4">
    <source>
        <dbReference type="ARBA" id="ARBA00022605"/>
    </source>
</evidence>
<dbReference type="STRING" id="28181.BEN30_16460"/>
<evidence type="ECO:0000313" key="11">
    <source>
        <dbReference type="Proteomes" id="UP000095347"/>
    </source>
</evidence>
<comment type="catalytic activity">
    <reaction evidence="1 9">
        <text>1-(5-phospho-beta-D-ribosyl)-ATP + H2O = 1-(5-phospho-beta-D-ribosyl)-5'-AMP + diphosphate + H(+)</text>
        <dbReference type="Rhea" id="RHEA:22828"/>
        <dbReference type="ChEBI" id="CHEBI:15377"/>
        <dbReference type="ChEBI" id="CHEBI:15378"/>
        <dbReference type="ChEBI" id="CHEBI:33019"/>
        <dbReference type="ChEBI" id="CHEBI:59457"/>
        <dbReference type="ChEBI" id="CHEBI:73183"/>
        <dbReference type="EC" id="3.6.1.31"/>
    </reaction>
</comment>
<comment type="caution">
    <text evidence="10">The sequence shown here is derived from an EMBL/GenBank/DDBJ whole genome shotgun (WGS) entry which is preliminary data.</text>
</comment>
<dbReference type="AlphaFoldDB" id="A0A1E5Q3U1"/>
<dbReference type="UniPathway" id="UPA00031">
    <property type="reaction ID" value="UER00007"/>
</dbReference>
<dbReference type="NCBIfam" id="NF001611">
    <property type="entry name" value="PRK00400.1-3"/>
    <property type="match status" value="1"/>
</dbReference>
<reference evidence="11" key="1">
    <citation type="submission" date="2016-07" db="EMBL/GenBank/DDBJ databases">
        <authorList>
            <person name="Florea S."/>
            <person name="Webb J.S."/>
            <person name="Jaromczyk J."/>
            <person name="Schardl C.L."/>
        </authorList>
    </citation>
    <scope>NUCLEOTIDE SEQUENCE [LARGE SCALE GENOMIC DNA]</scope>
    <source>
        <strain evidence="11">MV-1</strain>
    </source>
</reference>
<gene>
    <name evidence="9" type="primary">hisE</name>
    <name evidence="10" type="ORF">BEN30_16460</name>
</gene>
<dbReference type="EMBL" id="MCGG01000071">
    <property type="protein sequence ID" value="OEJ64401.1"/>
    <property type="molecule type" value="Genomic_DNA"/>
</dbReference>
<dbReference type="Proteomes" id="UP000095347">
    <property type="component" value="Unassembled WGS sequence"/>
</dbReference>
<dbReference type="Pfam" id="PF01503">
    <property type="entry name" value="PRA-PH"/>
    <property type="match status" value="1"/>
</dbReference>
<comment type="pathway">
    <text evidence="2 9">Amino-acid biosynthesis; L-histidine biosynthesis; L-histidine from 5-phospho-alpha-D-ribose 1-diphosphate: step 2/9.</text>
</comment>
<evidence type="ECO:0000256" key="3">
    <source>
        <dbReference type="ARBA" id="ARBA00009392"/>
    </source>
</evidence>
<dbReference type="InterPro" id="IPR008179">
    <property type="entry name" value="HisE"/>
</dbReference>
<dbReference type="GO" id="GO:0000105">
    <property type="term" value="P:L-histidine biosynthetic process"/>
    <property type="evidence" value="ECO:0007669"/>
    <property type="project" value="UniProtKB-UniRule"/>
</dbReference>
<keyword evidence="9" id="KW-0963">Cytoplasm</keyword>
<dbReference type="GO" id="GO:0005737">
    <property type="term" value="C:cytoplasm"/>
    <property type="evidence" value="ECO:0007669"/>
    <property type="project" value="UniProtKB-SubCell"/>
</dbReference>
<name>A0A1E5Q3U1_9PROT</name>
<dbReference type="HAMAP" id="MF_01020">
    <property type="entry name" value="HisE"/>
    <property type="match status" value="1"/>
</dbReference>
<dbReference type="CDD" id="cd11534">
    <property type="entry name" value="NTP-PPase_HisIE_like"/>
    <property type="match status" value="1"/>
</dbReference>
<keyword evidence="4 9" id="KW-0028">Amino-acid biosynthesis</keyword>
<dbReference type="EC" id="3.6.1.31" evidence="9"/>
<keyword evidence="11" id="KW-1185">Reference proteome</keyword>
<dbReference type="Gene3D" id="1.10.287.1080">
    <property type="entry name" value="MazG-like"/>
    <property type="match status" value="1"/>
</dbReference>
<evidence type="ECO:0000256" key="8">
    <source>
        <dbReference type="ARBA" id="ARBA00023102"/>
    </source>
</evidence>
<evidence type="ECO:0000256" key="7">
    <source>
        <dbReference type="ARBA" id="ARBA00022840"/>
    </source>
</evidence>
<dbReference type="PANTHER" id="PTHR42945">
    <property type="entry name" value="HISTIDINE BIOSYNTHESIS BIFUNCTIONAL PROTEIN"/>
    <property type="match status" value="1"/>
</dbReference>
<evidence type="ECO:0000256" key="6">
    <source>
        <dbReference type="ARBA" id="ARBA00022801"/>
    </source>
</evidence>
<dbReference type="SUPFAM" id="SSF101386">
    <property type="entry name" value="all-alpha NTP pyrophosphatases"/>
    <property type="match status" value="1"/>
</dbReference>
<dbReference type="PANTHER" id="PTHR42945:SF1">
    <property type="entry name" value="HISTIDINE BIOSYNTHESIS BIFUNCTIONAL PROTEIN HIS7"/>
    <property type="match status" value="1"/>
</dbReference>
<dbReference type="RefSeq" id="WP_069959254.1">
    <property type="nucleotide sequence ID" value="NZ_MCGG01000071.1"/>
</dbReference>
<sequence>MTDTPDKTDIDARILHRLFETISSRKGADPETSYTAKLFSRGRTAIAQKVGEEAVEVNIAALAEGPDALAAESADLIYHLLVLWADGGITPEHVWAELAKREGLSGIEEKRARGEL</sequence>
<comment type="subcellular location">
    <subcellularLocation>
        <location evidence="9">Cytoplasm</location>
    </subcellularLocation>
</comment>
<dbReference type="GO" id="GO:0005524">
    <property type="term" value="F:ATP binding"/>
    <property type="evidence" value="ECO:0007669"/>
    <property type="project" value="UniProtKB-KW"/>
</dbReference>
<keyword evidence="6 9" id="KW-0378">Hydrolase</keyword>